<sequence>MQTARRADTRPATCRETLSRCALVVDGNSHRPDLSNPCLPQNFGPVAAESMLPAVRTVAQMIAASRHRFDRQSPRVFTDEADWFAARIIIFRARRFHLNLNLHFMLETANRRAEAFAKTHRLPFTPAKLRISLYADRPNNLLMMDCALDLDGSDLGLIENSRRLAGLIRQPFA</sequence>
<name>A0AAQ3UYV9_9NEIS</name>
<organism evidence="1 2">
    <name type="scientific">Neisseria leonii</name>
    <dbReference type="NCBI Taxonomy" id="2995413"/>
    <lineage>
        <taxon>Bacteria</taxon>
        <taxon>Pseudomonadati</taxon>
        <taxon>Pseudomonadota</taxon>
        <taxon>Betaproteobacteria</taxon>
        <taxon>Neisseriales</taxon>
        <taxon>Neisseriaceae</taxon>
        <taxon>Neisseria</taxon>
    </lineage>
</organism>
<dbReference type="Proteomes" id="UP001149607">
    <property type="component" value="Chromosome"/>
</dbReference>
<evidence type="ECO:0000313" key="1">
    <source>
        <dbReference type="EMBL" id="WWY03571.1"/>
    </source>
</evidence>
<proteinExistence type="predicted"/>
<accession>A0AAQ3UYV9</accession>
<evidence type="ECO:0000313" key="2">
    <source>
        <dbReference type="Proteomes" id="UP001149607"/>
    </source>
</evidence>
<protein>
    <submittedName>
        <fullName evidence="1">Uncharacterized protein</fullName>
    </submittedName>
</protein>
<reference evidence="1" key="1">
    <citation type="submission" date="2024-02" db="EMBL/GenBank/DDBJ databases">
        <title>Neisseria leonii sp. nov.</title>
        <authorList>
            <person name="Boutroux M."/>
            <person name="Favre-Rochex S."/>
            <person name="Gorgette O."/>
            <person name="Touak G."/>
            <person name="Muhle E."/>
            <person name="Chesneau O."/>
            <person name="Clermont D."/>
            <person name="Rahi P."/>
        </authorList>
    </citation>
    <scope>NUCLEOTIDE SEQUENCE</scope>
    <source>
        <strain evidence="1">51.81</strain>
    </source>
</reference>
<gene>
    <name evidence="1" type="ORF">V9W64_02165</name>
</gene>
<dbReference type="RefSeq" id="WP_338691834.1">
    <property type="nucleotide sequence ID" value="NZ_CP146598.1"/>
</dbReference>
<dbReference type="AlphaFoldDB" id="A0AAQ3UYV9"/>
<keyword evidence="2" id="KW-1185">Reference proteome</keyword>
<dbReference type="EMBL" id="CP146598">
    <property type="protein sequence ID" value="WWY03571.1"/>
    <property type="molecule type" value="Genomic_DNA"/>
</dbReference>